<dbReference type="SUPFAM" id="SSF48019">
    <property type="entry name" value="post-AAA+ oligomerization domain-like"/>
    <property type="match status" value="1"/>
</dbReference>
<dbReference type="Gene3D" id="1.10.8.60">
    <property type="match status" value="1"/>
</dbReference>
<dbReference type="Pfam" id="PF22534">
    <property type="entry name" value="RFC_C"/>
    <property type="match status" value="1"/>
</dbReference>
<dbReference type="Pfam" id="PF05368">
    <property type="entry name" value="NmrA"/>
    <property type="match status" value="2"/>
</dbReference>
<dbReference type="SUPFAM" id="SSF51735">
    <property type="entry name" value="NAD(P)-binding Rossmann-fold domains"/>
    <property type="match status" value="1"/>
</dbReference>
<dbReference type="STRING" id="4540.A0A3L6RPP2"/>
<protein>
    <submittedName>
        <fullName evidence="2">Replication factor C subunit 3-like isoform X2</fullName>
    </submittedName>
</protein>
<dbReference type="Proteomes" id="UP000275267">
    <property type="component" value="Unassembled WGS sequence"/>
</dbReference>
<dbReference type="Gene3D" id="3.40.50.720">
    <property type="entry name" value="NAD(P)-binding Rossmann-like Domain"/>
    <property type="match status" value="2"/>
</dbReference>
<dbReference type="InterPro" id="IPR050608">
    <property type="entry name" value="NmrA-type/Isoflavone_red_sf"/>
</dbReference>
<dbReference type="GO" id="GO:0006260">
    <property type="term" value="P:DNA replication"/>
    <property type="evidence" value="ECO:0007669"/>
    <property type="project" value="InterPro"/>
</dbReference>
<sequence>MSEEAAGTRSRVLVVGATGRLGGSLARASLAAGHPTFALVRPHHLACTDSPSLGPLVAAGATLVEGGRWKITRACSRQYGRFIPAEFGLDPTKVQIRDMAYGFYEKKIEIRHLIETEGIPHTYICCNFFMRYLLPSLVQPGLNAPPRDEIKIFGEGNTKGWTFSVGVFVKEGDVAQFTICTIEDPRTLNQTLYLRPPGNVCSMNELADLWEMKINKALKRIYITEEQLLKEILDFIEYFLRVFQVSHYLKSCNGQGSASVPILVPVSSSNHHVELNMRSQSKNARYALMTLANEMSDKRKITEPVVRKNFKVIVLYDVDKVSENNQRLIKWILDSSSDACKIIMTCQDESNLVDSIKSRCKLITIGVPSTREIVDILTYISKRESFDLPATFATTIASQSRQNLREAILALEACKTNNYPFIDGQAIPLGWEGVLEELSAEILDDPAPKRLFLARGKLQKLLVEFVPPKLILQKLVELFLKGIHTSVKREVYYWHAYYDKRLPVGASALLKLEEFVAKFMSIHRKSLSVGSQ</sequence>
<evidence type="ECO:0000313" key="2">
    <source>
        <dbReference type="EMBL" id="RLN07718.1"/>
    </source>
</evidence>
<evidence type="ECO:0000259" key="1">
    <source>
        <dbReference type="Pfam" id="PF05368"/>
    </source>
</evidence>
<dbReference type="SUPFAM" id="SSF52540">
    <property type="entry name" value="P-loop containing nucleoside triphosphate hydrolases"/>
    <property type="match status" value="1"/>
</dbReference>
<reference evidence="3" key="1">
    <citation type="journal article" date="2019" name="Nat. Commun.">
        <title>The genome of broomcorn millet.</title>
        <authorList>
            <person name="Zou C."/>
            <person name="Miki D."/>
            <person name="Li D."/>
            <person name="Tang Q."/>
            <person name="Xiao L."/>
            <person name="Rajput S."/>
            <person name="Deng P."/>
            <person name="Jia W."/>
            <person name="Huang R."/>
            <person name="Zhang M."/>
            <person name="Sun Y."/>
            <person name="Hu J."/>
            <person name="Fu X."/>
            <person name="Schnable P.S."/>
            <person name="Li F."/>
            <person name="Zhang H."/>
            <person name="Feng B."/>
            <person name="Zhu X."/>
            <person name="Liu R."/>
            <person name="Schnable J.C."/>
            <person name="Zhu J.-K."/>
            <person name="Zhang H."/>
        </authorList>
    </citation>
    <scope>NUCLEOTIDE SEQUENCE [LARGE SCALE GENOMIC DNA]</scope>
</reference>
<dbReference type="FunFam" id="1.20.272.10:FF:000022">
    <property type="entry name" value="Replication factor C subunit 3"/>
    <property type="match status" value="1"/>
</dbReference>
<dbReference type="InterPro" id="IPR008030">
    <property type="entry name" value="NmrA-like"/>
</dbReference>
<feature type="domain" description="NmrA-like" evidence="1">
    <location>
        <begin position="9"/>
        <end position="66"/>
    </location>
</feature>
<dbReference type="Gene3D" id="1.20.272.10">
    <property type="match status" value="1"/>
</dbReference>
<accession>A0A3L6RPP2</accession>
<feature type="domain" description="NmrA-like" evidence="1">
    <location>
        <begin position="81"/>
        <end position="235"/>
    </location>
</feature>
<dbReference type="PANTHER" id="PTHR43349">
    <property type="entry name" value="PINORESINOL REDUCTASE-RELATED"/>
    <property type="match status" value="1"/>
</dbReference>
<dbReference type="Pfam" id="PF21960">
    <property type="entry name" value="RCF1-5-like_lid"/>
    <property type="match status" value="1"/>
</dbReference>
<dbReference type="GO" id="GO:0003677">
    <property type="term" value="F:DNA binding"/>
    <property type="evidence" value="ECO:0007669"/>
    <property type="project" value="InterPro"/>
</dbReference>
<evidence type="ECO:0000313" key="3">
    <source>
        <dbReference type="Proteomes" id="UP000275267"/>
    </source>
</evidence>
<dbReference type="Gene3D" id="3.40.50.300">
    <property type="entry name" value="P-loop containing nucleotide triphosphate hydrolases"/>
    <property type="match status" value="1"/>
</dbReference>
<organism evidence="2 3">
    <name type="scientific">Panicum miliaceum</name>
    <name type="common">Proso millet</name>
    <name type="synonym">Broomcorn millet</name>
    <dbReference type="NCBI Taxonomy" id="4540"/>
    <lineage>
        <taxon>Eukaryota</taxon>
        <taxon>Viridiplantae</taxon>
        <taxon>Streptophyta</taxon>
        <taxon>Embryophyta</taxon>
        <taxon>Tracheophyta</taxon>
        <taxon>Spermatophyta</taxon>
        <taxon>Magnoliopsida</taxon>
        <taxon>Liliopsida</taxon>
        <taxon>Poales</taxon>
        <taxon>Poaceae</taxon>
        <taxon>PACMAD clade</taxon>
        <taxon>Panicoideae</taxon>
        <taxon>Panicodae</taxon>
        <taxon>Paniceae</taxon>
        <taxon>Panicinae</taxon>
        <taxon>Panicum</taxon>
        <taxon>Panicum sect. Panicum</taxon>
    </lineage>
</organism>
<dbReference type="EMBL" id="PQIB02000007">
    <property type="protein sequence ID" value="RLN07718.1"/>
    <property type="molecule type" value="Genomic_DNA"/>
</dbReference>
<dbReference type="InterPro" id="IPR008921">
    <property type="entry name" value="DNA_pol3_clamp-load_cplx_C"/>
</dbReference>
<dbReference type="InterPro" id="IPR036291">
    <property type="entry name" value="NAD(P)-bd_dom_sf"/>
</dbReference>
<dbReference type="AlphaFoldDB" id="A0A3L6RPP2"/>
<dbReference type="InterPro" id="IPR027417">
    <property type="entry name" value="P-loop_NTPase"/>
</dbReference>
<proteinExistence type="predicted"/>
<dbReference type="OrthoDB" id="419598at2759"/>
<keyword evidence="3" id="KW-1185">Reference proteome</keyword>
<dbReference type="FunFam" id="1.10.8.60:FF:000030">
    <property type="entry name" value="replication factor C subunit 3"/>
    <property type="match status" value="1"/>
</dbReference>
<gene>
    <name evidence="2" type="ORF">C2845_PM11G28770</name>
</gene>
<dbReference type="Gene3D" id="3.90.25.10">
    <property type="entry name" value="UDP-galactose 4-epimerase, domain 1"/>
    <property type="match status" value="1"/>
</dbReference>
<comment type="caution">
    <text evidence="2">The sequence shown here is derived from an EMBL/GenBank/DDBJ whole genome shotgun (WGS) entry which is preliminary data.</text>
</comment>
<dbReference type="PANTHER" id="PTHR43349:SF34">
    <property type="entry name" value="PINORESINOL-LARICIRESINOL REDUCTASE 3-RELATED"/>
    <property type="match status" value="1"/>
</dbReference>
<name>A0A3L6RPP2_PANMI</name>